<dbReference type="Proteomes" id="UP000308197">
    <property type="component" value="Unassembled WGS sequence"/>
</dbReference>
<dbReference type="AlphaFoldDB" id="A0A5C3P8U3"/>
<gene>
    <name evidence="1" type="ORF">K466DRAFT_163710</name>
</gene>
<dbReference type="EMBL" id="ML211215">
    <property type="protein sequence ID" value="TFK86115.1"/>
    <property type="molecule type" value="Genomic_DNA"/>
</dbReference>
<keyword evidence="2" id="KW-1185">Reference proteome</keyword>
<accession>A0A5C3P8U3</accession>
<protein>
    <submittedName>
        <fullName evidence="1">Uncharacterized protein</fullName>
    </submittedName>
</protein>
<sequence length="154" mass="16964">MHRRRAILQIHSPCRVHATVQCILRAHPESAYAVPPQVLCRSNGLIRSSHARHTLLPGQAHQEPMVARFWTVASPGSRRSMYSTGDIPLLVEKMTSARSDLVSSLKRALDIRLVSSIWKTRLSSGPAGKYIPSFKTSSTAWSTPSPAPSASFHN</sequence>
<name>A0A5C3P8U3_9APHY</name>
<dbReference type="InParanoid" id="A0A5C3P8U3"/>
<organism evidence="1 2">
    <name type="scientific">Polyporus arcularius HHB13444</name>
    <dbReference type="NCBI Taxonomy" id="1314778"/>
    <lineage>
        <taxon>Eukaryota</taxon>
        <taxon>Fungi</taxon>
        <taxon>Dikarya</taxon>
        <taxon>Basidiomycota</taxon>
        <taxon>Agaricomycotina</taxon>
        <taxon>Agaricomycetes</taxon>
        <taxon>Polyporales</taxon>
        <taxon>Polyporaceae</taxon>
        <taxon>Polyporus</taxon>
    </lineage>
</organism>
<evidence type="ECO:0000313" key="2">
    <source>
        <dbReference type="Proteomes" id="UP000308197"/>
    </source>
</evidence>
<proteinExistence type="predicted"/>
<evidence type="ECO:0000313" key="1">
    <source>
        <dbReference type="EMBL" id="TFK86115.1"/>
    </source>
</evidence>
<reference evidence="1 2" key="1">
    <citation type="journal article" date="2019" name="Nat. Ecol. Evol.">
        <title>Megaphylogeny resolves global patterns of mushroom evolution.</title>
        <authorList>
            <person name="Varga T."/>
            <person name="Krizsan K."/>
            <person name="Foldi C."/>
            <person name="Dima B."/>
            <person name="Sanchez-Garcia M."/>
            <person name="Sanchez-Ramirez S."/>
            <person name="Szollosi G.J."/>
            <person name="Szarkandi J.G."/>
            <person name="Papp V."/>
            <person name="Albert L."/>
            <person name="Andreopoulos W."/>
            <person name="Angelini C."/>
            <person name="Antonin V."/>
            <person name="Barry K.W."/>
            <person name="Bougher N.L."/>
            <person name="Buchanan P."/>
            <person name="Buyck B."/>
            <person name="Bense V."/>
            <person name="Catcheside P."/>
            <person name="Chovatia M."/>
            <person name="Cooper J."/>
            <person name="Damon W."/>
            <person name="Desjardin D."/>
            <person name="Finy P."/>
            <person name="Geml J."/>
            <person name="Haridas S."/>
            <person name="Hughes K."/>
            <person name="Justo A."/>
            <person name="Karasinski D."/>
            <person name="Kautmanova I."/>
            <person name="Kiss B."/>
            <person name="Kocsube S."/>
            <person name="Kotiranta H."/>
            <person name="LaButti K.M."/>
            <person name="Lechner B.E."/>
            <person name="Liimatainen K."/>
            <person name="Lipzen A."/>
            <person name="Lukacs Z."/>
            <person name="Mihaltcheva S."/>
            <person name="Morgado L.N."/>
            <person name="Niskanen T."/>
            <person name="Noordeloos M.E."/>
            <person name="Ohm R.A."/>
            <person name="Ortiz-Santana B."/>
            <person name="Ovrebo C."/>
            <person name="Racz N."/>
            <person name="Riley R."/>
            <person name="Savchenko A."/>
            <person name="Shiryaev A."/>
            <person name="Soop K."/>
            <person name="Spirin V."/>
            <person name="Szebenyi C."/>
            <person name="Tomsovsky M."/>
            <person name="Tulloss R.E."/>
            <person name="Uehling J."/>
            <person name="Grigoriev I.V."/>
            <person name="Vagvolgyi C."/>
            <person name="Papp T."/>
            <person name="Martin F.M."/>
            <person name="Miettinen O."/>
            <person name="Hibbett D.S."/>
            <person name="Nagy L.G."/>
        </authorList>
    </citation>
    <scope>NUCLEOTIDE SEQUENCE [LARGE SCALE GENOMIC DNA]</scope>
    <source>
        <strain evidence="1 2">HHB13444</strain>
    </source>
</reference>